<dbReference type="RefSeq" id="WP_184091202.1">
    <property type="nucleotide sequence ID" value="NZ_AP023367.1"/>
</dbReference>
<organism evidence="1 2">
    <name type="scientific">Anaerocolumna cellulosilytica</name>
    <dbReference type="NCBI Taxonomy" id="433286"/>
    <lineage>
        <taxon>Bacteria</taxon>
        <taxon>Bacillati</taxon>
        <taxon>Bacillota</taxon>
        <taxon>Clostridia</taxon>
        <taxon>Lachnospirales</taxon>
        <taxon>Lachnospiraceae</taxon>
        <taxon>Anaerocolumna</taxon>
    </lineage>
</organism>
<evidence type="ECO:0000313" key="2">
    <source>
        <dbReference type="Proteomes" id="UP000515561"/>
    </source>
</evidence>
<evidence type="ECO:0000313" key="1">
    <source>
        <dbReference type="EMBL" id="BCJ94250.1"/>
    </source>
</evidence>
<protein>
    <submittedName>
        <fullName evidence="1">Uncharacterized protein</fullName>
    </submittedName>
</protein>
<reference evidence="1 2" key="1">
    <citation type="journal article" date="2016" name="Int. J. Syst. Evol. Microbiol.">
        <title>Descriptions of Anaerotaenia torta gen. nov., sp. nov. and Anaerocolumna cellulosilytica gen. nov., sp. nov. isolated from a methanogenic reactor of cattle waste.</title>
        <authorList>
            <person name="Uek A."/>
            <person name="Ohtaki Y."/>
            <person name="Kaku N."/>
            <person name="Ueki K."/>
        </authorList>
    </citation>
    <scope>NUCLEOTIDE SEQUENCE [LARGE SCALE GENOMIC DNA]</scope>
    <source>
        <strain evidence="1 2">SN021</strain>
    </source>
</reference>
<proteinExistence type="predicted"/>
<dbReference type="EMBL" id="AP023367">
    <property type="protein sequence ID" value="BCJ94250.1"/>
    <property type="molecule type" value="Genomic_DNA"/>
</dbReference>
<dbReference type="KEGG" id="acel:acsn021_18190"/>
<name>A0A6S6R4C3_9FIRM</name>
<sequence length="347" mass="42028">MDYKKTSHTNVQKILPVSEPMITTYTHHAHLLSVLTHYRQAYPWIFSNYIHLFINKDYVNKWGDFYFPLPYEIRTPETCNWIETQKVNRHLVETKWDSVINFVKECIDTENYIHTMINYAYLPVSDRYKRSNTNHDIFIYGYDTDKKELYVSDFFKGGKYSHQMISFEDFTLAFSQYHQAVNNDYLRQVVYLYKFNNGCGYQFSIQNIVNSFRMYLSGQVPEYWDQYNNGNRQEIVFGTQIYETLKNYAVRLMKKEEPFDARAFYMLYDHKKLMALRLKYLKEQGYFITIHNDLNISKAEEMEIITRDMVNVLLKFRFNNNPRELDRVIKLLEETQKREYDILSQYI</sequence>
<dbReference type="Proteomes" id="UP000515561">
    <property type="component" value="Chromosome"/>
</dbReference>
<accession>A0A6S6R4C3</accession>
<gene>
    <name evidence="1" type="ORF">acsn021_18190</name>
</gene>
<keyword evidence="2" id="KW-1185">Reference proteome</keyword>
<dbReference type="AlphaFoldDB" id="A0A6S6R4C3"/>